<comment type="similarity">
    <text evidence="1">Belongs to the HscB family.</text>
</comment>
<dbReference type="NCBIfam" id="TIGR00714">
    <property type="entry name" value="hscB"/>
    <property type="match status" value="1"/>
</dbReference>
<dbReference type="PANTHER" id="PTHR14021">
    <property type="entry name" value="IRON-SULFUR CLUSTER CO-CHAPERONE PROTEIN HSCB"/>
    <property type="match status" value="1"/>
</dbReference>
<dbReference type="GO" id="GO:0001671">
    <property type="term" value="F:ATPase activator activity"/>
    <property type="evidence" value="ECO:0007669"/>
    <property type="project" value="InterPro"/>
</dbReference>
<feature type="domain" description="Co-chaperone HscB C-terminal oligomerisation" evidence="3">
    <location>
        <begin position="138"/>
        <end position="228"/>
    </location>
</feature>
<dbReference type="Proteomes" id="UP001153365">
    <property type="component" value="Unassembled WGS sequence"/>
</dbReference>
<dbReference type="SUPFAM" id="SSF47144">
    <property type="entry name" value="HSC20 (HSCB), C-terminal oligomerisation domain"/>
    <property type="match status" value="1"/>
</dbReference>
<dbReference type="Gene3D" id="1.10.287.110">
    <property type="entry name" value="DnaJ domain"/>
    <property type="match status" value="1"/>
</dbReference>
<comment type="caution">
    <text evidence="4">The sequence shown here is derived from an EMBL/GenBank/DDBJ whole genome shotgun (WGS) entry which is preliminary data.</text>
</comment>
<name>A0AAV0BAM9_PHAPC</name>
<protein>
    <submittedName>
        <fullName evidence="4">Expressed protein</fullName>
    </submittedName>
</protein>
<dbReference type="EMBL" id="CALTRL010004240">
    <property type="protein sequence ID" value="CAH7682692.1"/>
    <property type="molecule type" value="Genomic_DNA"/>
</dbReference>
<keyword evidence="5" id="KW-1185">Reference proteome</keyword>
<dbReference type="Gene3D" id="1.20.1280.20">
    <property type="entry name" value="HscB, C-terminal domain"/>
    <property type="match status" value="1"/>
</dbReference>
<evidence type="ECO:0000313" key="4">
    <source>
        <dbReference type="EMBL" id="CAH7682692.1"/>
    </source>
</evidence>
<organism evidence="4 5">
    <name type="scientific">Phakopsora pachyrhizi</name>
    <name type="common">Asian soybean rust disease fungus</name>
    <dbReference type="NCBI Taxonomy" id="170000"/>
    <lineage>
        <taxon>Eukaryota</taxon>
        <taxon>Fungi</taxon>
        <taxon>Dikarya</taxon>
        <taxon>Basidiomycota</taxon>
        <taxon>Pucciniomycotina</taxon>
        <taxon>Pucciniomycetes</taxon>
        <taxon>Pucciniales</taxon>
        <taxon>Phakopsoraceae</taxon>
        <taxon>Phakopsora</taxon>
    </lineage>
</organism>
<accession>A0AAV0BAM9</accession>
<evidence type="ECO:0000256" key="1">
    <source>
        <dbReference type="ARBA" id="ARBA00010476"/>
    </source>
</evidence>
<dbReference type="GO" id="GO:0005739">
    <property type="term" value="C:mitochondrion"/>
    <property type="evidence" value="ECO:0007669"/>
    <property type="project" value="TreeGrafter"/>
</dbReference>
<dbReference type="AlphaFoldDB" id="A0AAV0BAM9"/>
<dbReference type="PANTHER" id="PTHR14021:SF15">
    <property type="entry name" value="IRON-SULFUR CLUSTER CO-CHAPERONE PROTEIN HSCB"/>
    <property type="match status" value="1"/>
</dbReference>
<dbReference type="InterPro" id="IPR009073">
    <property type="entry name" value="HscB_oligo_C"/>
</dbReference>
<evidence type="ECO:0000256" key="2">
    <source>
        <dbReference type="ARBA" id="ARBA00023186"/>
    </source>
</evidence>
<dbReference type="GO" id="GO:0044571">
    <property type="term" value="P:[2Fe-2S] cluster assembly"/>
    <property type="evidence" value="ECO:0007669"/>
    <property type="project" value="InterPro"/>
</dbReference>
<evidence type="ECO:0000313" key="5">
    <source>
        <dbReference type="Proteomes" id="UP001153365"/>
    </source>
</evidence>
<dbReference type="InterPro" id="IPR036386">
    <property type="entry name" value="HscB_C_sf"/>
</dbReference>
<dbReference type="GO" id="GO:0051259">
    <property type="term" value="P:protein complex oligomerization"/>
    <property type="evidence" value="ECO:0007669"/>
    <property type="project" value="InterPro"/>
</dbReference>
<dbReference type="GO" id="GO:0051087">
    <property type="term" value="F:protein-folding chaperone binding"/>
    <property type="evidence" value="ECO:0007669"/>
    <property type="project" value="InterPro"/>
</dbReference>
<dbReference type="SUPFAM" id="SSF46565">
    <property type="entry name" value="Chaperone J-domain"/>
    <property type="match status" value="1"/>
</dbReference>
<reference evidence="4" key="1">
    <citation type="submission" date="2022-06" db="EMBL/GenBank/DDBJ databases">
        <authorList>
            <consortium name="SYNGENTA / RWTH Aachen University"/>
        </authorList>
    </citation>
    <scope>NUCLEOTIDE SEQUENCE</scope>
</reference>
<keyword evidence="2" id="KW-0143">Chaperone</keyword>
<dbReference type="InterPro" id="IPR004640">
    <property type="entry name" value="HscB"/>
</dbReference>
<evidence type="ECO:0000259" key="3">
    <source>
        <dbReference type="Pfam" id="PF07743"/>
    </source>
</evidence>
<dbReference type="Pfam" id="PF07743">
    <property type="entry name" value="HSCB_C"/>
    <property type="match status" value="1"/>
</dbReference>
<dbReference type="InterPro" id="IPR036869">
    <property type="entry name" value="J_dom_sf"/>
</dbReference>
<gene>
    <name evidence="4" type="ORF">PPACK8108_LOCUS15765</name>
</gene>
<sequence length="235" mass="28021">MIDGLNYLTIIERFKCKEFPRLRTADEDWIRSVDYFGLFGFDSKDFEIDLKVLRQRFHEWQQIVHPDLLNSRKNQTVVEKRDLHNVYEKVEKIRPGEGLSSIINKGYQTLKDDLKRAEYMVELSGIVRLSEENDSFDDKEFLMEVIESREMIEGAESFDEVNNFKNSNKESIDRINEELSKKFKEIKSIEITKDRDHSSPTDEIRIKGLFQDVKTLIIKLRYFKNFDQICKDKLF</sequence>
<proteinExistence type="inferred from homology"/>